<dbReference type="KEGG" id="hne:HNE_0533"/>
<dbReference type="eggNOG" id="COG0720">
    <property type="taxonomic scope" value="Bacteria"/>
</dbReference>
<name>Q0C4T0_HYPNA</name>
<evidence type="ECO:0000256" key="4">
    <source>
        <dbReference type="ARBA" id="ARBA00008900"/>
    </source>
</evidence>
<protein>
    <recommendedName>
        <fullName evidence="6">6-carboxy-5,6,7,8-tetrahydropterin synthase</fullName>
        <ecNumber evidence="5">4.1.2.50</ecNumber>
    </recommendedName>
    <alternativeName>
        <fullName evidence="10">Queuosine biosynthesis protein QueD</fullName>
    </alternativeName>
</protein>
<dbReference type="InterPro" id="IPR038418">
    <property type="entry name" value="6-PTP_synth/QueD_sf"/>
</dbReference>
<dbReference type="EMBL" id="CP000158">
    <property type="protein sequence ID" value="ABI75612.1"/>
    <property type="molecule type" value="Genomic_DNA"/>
</dbReference>
<dbReference type="HOGENOM" id="CLU_111016_6_1_5"/>
<evidence type="ECO:0000256" key="3">
    <source>
        <dbReference type="ARBA" id="ARBA00005061"/>
    </source>
</evidence>
<dbReference type="STRING" id="228405.HNE_0533"/>
<evidence type="ECO:0000313" key="12">
    <source>
        <dbReference type="EMBL" id="ABI75612.1"/>
    </source>
</evidence>
<evidence type="ECO:0000313" key="13">
    <source>
        <dbReference type="Proteomes" id="UP000001959"/>
    </source>
</evidence>
<comment type="catalytic activity">
    <reaction evidence="11">
        <text>7,8-dihydroneopterin 3'-triphosphate + H2O = 6-carboxy-5,6,7,8-tetrahydropterin + triphosphate + acetaldehyde + 2 H(+)</text>
        <dbReference type="Rhea" id="RHEA:27966"/>
        <dbReference type="ChEBI" id="CHEBI:15343"/>
        <dbReference type="ChEBI" id="CHEBI:15377"/>
        <dbReference type="ChEBI" id="CHEBI:15378"/>
        <dbReference type="ChEBI" id="CHEBI:18036"/>
        <dbReference type="ChEBI" id="CHEBI:58462"/>
        <dbReference type="ChEBI" id="CHEBI:61032"/>
        <dbReference type="EC" id="4.1.2.50"/>
    </reaction>
</comment>
<evidence type="ECO:0000256" key="8">
    <source>
        <dbReference type="ARBA" id="ARBA00022833"/>
    </source>
</evidence>
<sequence length="146" mass="15991">MAPELANTQTDRASLKEGLKAEGQIFEISKAVFFEAAHFMGGKPEGHPYRSVHGHSFRLEATVAGIVKPGEQWVEDFSHLTATLEATAAKLDHRLLNDIEGLEVPTLERICLWAAADLGQPLPGLARVAVARPSLNERCELVLKRI</sequence>
<dbReference type="PANTHER" id="PTHR12589">
    <property type="entry name" value="PYRUVOYL TETRAHYDROBIOPTERIN SYNTHASE"/>
    <property type="match status" value="1"/>
</dbReference>
<keyword evidence="13" id="KW-1185">Reference proteome</keyword>
<dbReference type="RefSeq" id="WP_011645563.1">
    <property type="nucleotide sequence ID" value="NC_008358.1"/>
</dbReference>
<comment type="similarity">
    <text evidence="4">Belongs to the PTPS family. QueD subfamily.</text>
</comment>
<evidence type="ECO:0000256" key="2">
    <source>
        <dbReference type="ARBA" id="ARBA00002285"/>
    </source>
</evidence>
<comment type="pathway">
    <text evidence="3">Purine metabolism; 7-cyano-7-deazaguanine biosynthesis.</text>
</comment>
<dbReference type="Proteomes" id="UP000001959">
    <property type="component" value="Chromosome"/>
</dbReference>
<keyword evidence="9" id="KW-0456">Lyase</keyword>
<dbReference type="UniPathway" id="UPA00391"/>
<reference evidence="12 13" key="1">
    <citation type="journal article" date="2006" name="J. Bacteriol.">
        <title>Comparative genomic evidence for a close relationship between the dimorphic prosthecate bacteria Hyphomonas neptunium and Caulobacter crescentus.</title>
        <authorList>
            <person name="Badger J.H."/>
            <person name="Hoover T.R."/>
            <person name="Brun Y.V."/>
            <person name="Weiner R.M."/>
            <person name="Laub M.T."/>
            <person name="Alexandre G."/>
            <person name="Mrazek J."/>
            <person name="Ren Q."/>
            <person name="Paulsen I.T."/>
            <person name="Nelson K.E."/>
            <person name="Khouri H.M."/>
            <person name="Radune D."/>
            <person name="Sosa J."/>
            <person name="Dodson R.J."/>
            <person name="Sullivan S.A."/>
            <person name="Rosovitz M.J."/>
            <person name="Madupu R."/>
            <person name="Brinkac L.M."/>
            <person name="Durkin A.S."/>
            <person name="Daugherty S.C."/>
            <person name="Kothari S.P."/>
            <person name="Giglio M.G."/>
            <person name="Zhou L."/>
            <person name="Haft D.H."/>
            <person name="Selengut J.D."/>
            <person name="Davidsen T.M."/>
            <person name="Yang Q."/>
            <person name="Zafar N."/>
            <person name="Ward N.L."/>
        </authorList>
    </citation>
    <scope>NUCLEOTIDE SEQUENCE [LARGE SCALE GENOMIC DNA]</scope>
    <source>
        <strain evidence="12 13">ATCC 15444</strain>
    </source>
</reference>
<evidence type="ECO:0000256" key="10">
    <source>
        <dbReference type="ARBA" id="ARBA00031449"/>
    </source>
</evidence>
<accession>Q0C4T0</accession>
<proteinExistence type="inferred from homology"/>
<keyword evidence="7" id="KW-0479">Metal-binding</keyword>
<dbReference type="GO" id="GO:0070497">
    <property type="term" value="F:6-carboxytetrahydropterin synthase activity"/>
    <property type="evidence" value="ECO:0007669"/>
    <property type="project" value="UniProtKB-EC"/>
</dbReference>
<dbReference type="SUPFAM" id="SSF55620">
    <property type="entry name" value="Tetrahydrobiopterin biosynthesis enzymes-like"/>
    <property type="match status" value="1"/>
</dbReference>
<dbReference type="AlphaFoldDB" id="Q0C4T0"/>
<dbReference type="GO" id="GO:0046872">
    <property type="term" value="F:metal ion binding"/>
    <property type="evidence" value="ECO:0007669"/>
    <property type="project" value="UniProtKB-KW"/>
</dbReference>
<gene>
    <name evidence="12" type="ordered locus">HNE_0533</name>
</gene>
<evidence type="ECO:0000256" key="9">
    <source>
        <dbReference type="ARBA" id="ARBA00023239"/>
    </source>
</evidence>
<dbReference type="EC" id="4.1.2.50" evidence="5"/>
<dbReference type="Gene3D" id="3.30.479.10">
    <property type="entry name" value="6-pyruvoyl tetrahydropterin synthase/QueD"/>
    <property type="match status" value="1"/>
</dbReference>
<evidence type="ECO:0000256" key="6">
    <source>
        <dbReference type="ARBA" id="ARBA00018141"/>
    </source>
</evidence>
<evidence type="ECO:0000256" key="11">
    <source>
        <dbReference type="ARBA" id="ARBA00048807"/>
    </source>
</evidence>
<comment type="function">
    <text evidence="2">Catalyzes the conversion of 7,8-dihydroneopterin triphosphate (H2NTP) to 6-carboxy-5,6,7,8-tetrahydropterin (CPH4) and acetaldehyde.</text>
</comment>
<evidence type="ECO:0000256" key="7">
    <source>
        <dbReference type="ARBA" id="ARBA00022723"/>
    </source>
</evidence>
<organism evidence="12 13">
    <name type="scientific">Hyphomonas neptunium (strain ATCC 15444)</name>
    <dbReference type="NCBI Taxonomy" id="228405"/>
    <lineage>
        <taxon>Bacteria</taxon>
        <taxon>Pseudomonadati</taxon>
        <taxon>Pseudomonadota</taxon>
        <taxon>Alphaproteobacteria</taxon>
        <taxon>Hyphomonadales</taxon>
        <taxon>Hyphomonadaceae</taxon>
        <taxon>Hyphomonas</taxon>
    </lineage>
</organism>
<dbReference type="InterPro" id="IPR007115">
    <property type="entry name" value="6-PTP_synth/QueD"/>
</dbReference>
<dbReference type="PANTHER" id="PTHR12589:SF7">
    <property type="entry name" value="6-PYRUVOYL TETRAHYDROBIOPTERIN SYNTHASE"/>
    <property type="match status" value="1"/>
</dbReference>
<evidence type="ECO:0000256" key="5">
    <source>
        <dbReference type="ARBA" id="ARBA00012982"/>
    </source>
</evidence>
<comment type="cofactor">
    <cofactor evidence="1">
        <name>Zn(2+)</name>
        <dbReference type="ChEBI" id="CHEBI:29105"/>
    </cofactor>
</comment>
<keyword evidence="8" id="KW-0862">Zinc</keyword>
<evidence type="ECO:0000256" key="1">
    <source>
        <dbReference type="ARBA" id="ARBA00001947"/>
    </source>
</evidence>
<dbReference type="Pfam" id="PF01242">
    <property type="entry name" value="PTPS"/>
    <property type="match status" value="1"/>
</dbReference>